<gene>
    <name evidence="1" type="ORF">UFOVP230_29</name>
</gene>
<organism evidence="1">
    <name type="scientific">uncultured Caudovirales phage</name>
    <dbReference type="NCBI Taxonomy" id="2100421"/>
    <lineage>
        <taxon>Viruses</taxon>
        <taxon>Duplodnaviria</taxon>
        <taxon>Heunggongvirae</taxon>
        <taxon>Uroviricota</taxon>
        <taxon>Caudoviricetes</taxon>
        <taxon>Peduoviridae</taxon>
        <taxon>Maltschvirus</taxon>
        <taxon>Maltschvirus maltsch</taxon>
    </lineage>
</organism>
<reference evidence="1" key="1">
    <citation type="submission" date="2020-05" db="EMBL/GenBank/DDBJ databases">
        <authorList>
            <person name="Chiriac C."/>
            <person name="Salcher M."/>
            <person name="Ghai R."/>
            <person name="Kavagutti S V."/>
        </authorList>
    </citation>
    <scope>NUCLEOTIDE SEQUENCE</scope>
</reference>
<accession>A0A6J7XNK3</accession>
<dbReference type="EMBL" id="LR798463">
    <property type="protein sequence ID" value="CAB5238840.1"/>
    <property type="molecule type" value="Genomic_DNA"/>
</dbReference>
<name>A0A6J7XNK3_9CAUD</name>
<proteinExistence type="predicted"/>
<protein>
    <submittedName>
        <fullName evidence="1">Uncharacterized protein</fullName>
    </submittedName>
</protein>
<evidence type="ECO:0000313" key="1">
    <source>
        <dbReference type="EMBL" id="CAB5238840.1"/>
    </source>
</evidence>
<sequence>MRLTNEKVLNDIETYLEETAELPWGTAHIMLMEAKDQIKSLQRQLDNKKLTDEEINDIYDEWQALSGDPVKLYELLKLKAQEK</sequence>